<evidence type="ECO:0000313" key="12">
    <source>
        <dbReference type="Proteomes" id="UP000033140"/>
    </source>
</evidence>
<evidence type="ECO:0000256" key="7">
    <source>
        <dbReference type="ARBA" id="ARBA00056616"/>
    </source>
</evidence>
<comment type="subunit">
    <text evidence="8">Associates with TFIID-IIA (DA complex) to form TFIID-IIA-IIB (DAB-complex) which is then recognized by polymerase II.</text>
</comment>
<protein>
    <recommendedName>
        <fullName evidence="2">Transcription initiation factor IIB</fullName>
    </recommendedName>
    <alternativeName>
        <fullName evidence="6">General transcription factor TFIIB</fullName>
    </alternativeName>
</protein>
<dbReference type="Gene3D" id="1.10.472.10">
    <property type="entry name" value="Cyclin-like"/>
    <property type="match status" value="1"/>
</dbReference>
<evidence type="ECO:0000256" key="6">
    <source>
        <dbReference type="ARBA" id="ARBA00031706"/>
    </source>
</evidence>
<feature type="domain" description="TFIIB-type" evidence="10">
    <location>
        <begin position="133"/>
        <end position="166"/>
    </location>
</feature>
<reference evidence="11 12" key="2">
    <citation type="journal article" date="2014" name="J. Gen. Appl. Microbiol.">
        <title>The early diverging ascomycetous budding yeast Saitoella complicata has three histone deacetylases belonging to the Clr6, Hos2, and Rpd3 lineages.</title>
        <authorList>
            <person name="Nishida H."/>
            <person name="Matsumoto T."/>
            <person name="Kondo S."/>
            <person name="Hamamoto M."/>
            <person name="Yoshikawa H."/>
        </authorList>
    </citation>
    <scope>NUCLEOTIDE SEQUENCE [LARGE SCALE GENOMIC DNA]</scope>
    <source>
        <strain evidence="11 12">NRRL Y-17804</strain>
    </source>
</reference>
<dbReference type="Gene3D" id="1.10.472.170">
    <property type="match status" value="1"/>
</dbReference>
<dbReference type="InterPro" id="IPR013137">
    <property type="entry name" value="Znf_TFIIB"/>
</dbReference>
<dbReference type="InterPro" id="IPR000812">
    <property type="entry name" value="TFIIB"/>
</dbReference>
<dbReference type="EMBL" id="BACD03000010">
    <property type="protein sequence ID" value="GAO47645.1"/>
    <property type="molecule type" value="Genomic_DNA"/>
</dbReference>
<dbReference type="GO" id="GO:0008270">
    <property type="term" value="F:zinc ion binding"/>
    <property type="evidence" value="ECO:0007669"/>
    <property type="project" value="UniProtKB-KW"/>
</dbReference>
<accession>A0A0E9NE07</accession>
<dbReference type="Pfam" id="PF08271">
    <property type="entry name" value="Zn_Ribbon_TF"/>
    <property type="match status" value="1"/>
</dbReference>
<dbReference type="InterPro" id="IPR023486">
    <property type="entry name" value="TFIIB_CS"/>
</dbReference>
<comment type="function">
    <text evidence="7">General factor that plays a major role in the activation of eukaryotic genes transcribed by RNA polymerase II.</text>
</comment>
<gene>
    <name evidence="11" type="ORF">G7K_1845-t1</name>
</gene>
<comment type="caution">
    <text evidence="11">The sequence shown here is derived from an EMBL/GenBank/DDBJ whole genome shotgun (WGS) entry which is preliminary data.</text>
</comment>
<dbReference type="CDD" id="cd20551">
    <property type="entry name" value="CYCLIN_TFIIB_rpt1"/>
    <property type="match status" value="1"/>
</dbReference>
<name>A0A0E9NE07_SAICN</name>
<dbReference type="PANTHER" id="PTHR11618:SF13">
    <property type="entry name" value="TRANSCRIPTION INITIATION FACTOR IIB"/>
    <property type="match status" value="1"/>
</dbReference>
<keyword evidence="9" id="KW-0863">Zinc-finger</keyword>
<evidence type="ECO:0000313" key="11">
    <source>
        <dbReference type="EMBL" id="GAO47645.1"/>
    </source>
</evidence>
<evidence type="ECO:0000256" key="3">
    <source>
        <dbReference type="ARBA" id="ARBA00022737"/>
    </source>
</evidence>
<dbReference type="InterPro" id="IPR013763">
    <property type="entry name" value="Cyclin-like_dom"/>
</dbReference>
<keyword evidence="5" id="KW-0804">Transcription</keyword>
<keyword evidence="3" id="KW-0677">Repeat</keyword>
<dbReference type="GO" id="GO:0017025">
    <property type="term" value="F:TBP-class protein binding"/>
    <property type="evidence" value="ECO:0007669"/>
    <property type="project" value="InterPro"/>
</dbReference>
<evidence type="ECO:0000256" key="9">
    <source>
        <dbReference type="PROSITE-ProRule" id="PRU00469"/>
    </source>
</evidence>
<organism evidence="11 12">
    <name type="scientific">Saitoella complicata (strain BCRC 22490 / CBS 7301 / JCM 7358 / NBRC 10748 / NRRL Y-17804)</name>
    <dbReference type="NCBI Taxonomy" id="698492"/>
    <lineage>
        <taxon>Eukaryota</taxon>
        <taxon>Fungi</taxon>
        <taxon>Dikarya</taxon>
        <taxon>Ascomycota</taxon>
        <taxon>Taphrinomycotina</taxon>
        <taxon>Taphrinomycotina incertae sedis</taxon>
        <taxon>Saitoella</taxon>
    </lineage>
</organism>
<dbReference type="Proteomes" id="UP000033140">
    <property type="component" value="Unassembled WGS sequence"/>
</dbReference>
<keyword evidence="9" id="KW-0479">Metal-binding</keyword>
<dbReference type="SUPFAM" id="SSF47954">
    <property type="entry name" value="Cyclin-like"/>
    <property type="match status" value="2"/>
</dbReference>
<dbReference type="GO" id="GO:0016251">
    <property type="term" value="F:RNA polymerase II general transcription initiation factor activity"/>
    <property type="evidence" value="ECO:0007669"/>
    <property type="project" value="TreeGrafter"/>
</dbReference>
<dbReference type="InterPro" id="IPR013150">
    <property type="entry name" value="TFIIB_cyclin"/>
</dbReference>
<keyword evidence="9" id="KW-0862">Zinc</keyword>
<dbReference type="SUPFAM" id="SSF57783">
    <property type="entry name" value="Zinc beta-ribbon"/>
    <property type="match status" value="1"/>
</dbReference>
<dbReference type="GO" id="GO:0097550">
    <property type="term" value="C:transcription preinitiation complex"/>
    <property type="evidence" value="ECO:0007669"/>
    <property type="project" value="TreeGrafter"/>
</dbReference>
<dbReference type="Pfam" id="PF00382">
    <property type="entry name" value="TFIIB"/>
    <property type="match status" value="2"/>
</dbReference>
<dbReference type="STRING" id="698492.A0A0E9NE07"/>
<keyword evidence="12" id="KW-1185">Reference proteome</keyword>
<reference evidence="11 12" key="1">
    <citation type="journal article" date="2011" name="J. Gen. Appl. Microbiol.">
        <title>Draft genome sequencing of the enigmatic yeast Saitoella complicata.</title>
        <authorList>
            <person name="Nishida H."/>
            <person name="Hamamoto M."/>
            <person name="Sugiyama J."/>
        </authorList>
    </citation>
    <scope>NUCLEOTIDE SEQUENCE [LARGE SCALE GENOMIC DNA]</scope>
    <source>
        <strain evidence="11 12">NRRL Y-17804</strain>
    </source>
</reference>
<dbReference type="SMART" id="SM00385">
    <property type="entry name" value="CYCLIN"/>
    <property type="match status" value="2"/>
</dbReference>
<comment type="similarity">
    <text evidence="1">Belongs to the TFIIB family.</text>
</comment>
<dbReference type="PRINTS" id="PR00685">
    <property type="entry name" value="TIFACTORIIB"/>
</dbReference>
<dbReference type="GO" id="GO:0005634">
    <property type="term" value="C:nucleus"/>
    <property type="evidence" value="ECO:0007669"/>
    <property type="project" value="TreeGrafter"/>
</dbReference>
<sequence length="465" mass="51081">MFTLPALSAHVLAFSGQLKGASIRVLLTTPATAFSSSLALQKVNLITLFEPSVLVRFDQSFRKSLFDRHLSWCESATVAKVILLAYSSSLTFNFYLPSSSPSTSHLLSSSFRFAYTTLKMVFVSETYHRDLNVKVICKYCQEDPPNLVENFSDGDLVCGTCGLVMPGGPIVDTRSEWRTFANDEGGDDPSRVGAASNDLLPGNQLDTIISSRDGSTGRARELARAQGKSTSARNERQLVEAHKIIQQFCDAINLPKQITDVVKHLYNRVQDAKTLKGKTQDSIIASCIVIATRQSDVPRTFKEICALTRVEKRDLGRVFKVVEKVLQEQAQAGETEAMANPHMDSSRTAYTATQATDAADLMSRFCSALDLPVYVQTAATELAKKDAAKTKLAGRAPTTIASAEIYFMSHLFGMGRSAADISKIAGVSDSTIRNAYKLLWAVKDQFMDERWSADKRCKIENLPSP</sequence>
<dbReference type="FunFam" id="1.10.472.170:FF:000001">
    <property type="entry name" value="Transcription initiation factor IIB"/>
    <property type="match status" value="1"/>
</dbReference>
<dbReference type="PANTHER" id="PTHR11618">
    <property type="entry name" value="TRANSCRIPTION INITIATION FACTOR IIB-RELATED"/>
    <property type="match status" value="1"/>
</dbReference>
<dbReference type="PROSITE" id="PS51134">
    <property type="entry name" value="ZF_TFIIB"/>
    <property type="match status" value="1"/>
</dbReference>
<evidence type="ECO:0000256" key="2">
    <source>
        <dbReference type="ARBA" id="ARBA00013932"/>
    </source>
</evidence>
<evidence type="ECO:0000256" key="8">
    <source>
        <dbReference type="ARBA" id="ARBA00066213"/>
    </source>
</evidence>
<evidence type="ECO:0000256" key="4">
    <source>
        <dbReference type="ARBA" id="ARBA00023015"/>
    </source>
</evidence>
<proteinExistence type="inferred from homology"/>
<dbReference type="AlphaFoldDB" id="A0A0E9NE07"/>
<keyword evidence="4" id="KW-0805">Transcription regulation</keyword>
<reference evidence="11 12" key="3">
    <citation type="journal article" date="2015" name="Genome Announc.">
        <title>Draft Genome Sequence of the Archiascomycetous Yeast Saitoella complicata.</title>
        <authorList>
            <person name="Yamauchi K."/>
            <person name="Kondo S."/>
            <person name="Hamamoto M."/>
            <person name="Takahashi Y."/>
            <person name="Ogura Y."/>
            <person name="Hayashi T."/>
            <person name="Nishida H."/>
        </authorList>
    </citation>
    <scope>NUCLEOTIDE SEQUENCE [LARGE SCALE GENOMIC DNA]</scope>
    <source>
        <strain evidence="11 12">NRRL Y-17804</strain>
    </source>
</reference>
<evidence type="ECO:0000259" key="10">
    <source>
        <dbReference type="PROSITE" id="PS51134"/>
    </source>
</evidence>
<evidence type="ECO:0000256" key="1">
    <source>
        <dbReference type="ARBA" id="ARBA00010857"/>
    </source>
</evidence>
<evidence type="ECO:0000256" key="5">
    <source>
        <dbReference type="ARBA" id="ARBA00023163"/>
    </source>
</evidence>
<dbReference type="OMA" id="RMWQRRM"/>
<dbReference type="InterPro" id="IPR036915">
    <property type="entry name" value="Cyclin-like_sf"/>
</dbReference>
<dbReference type="GO" id="GO:0051123">
    <property type="term" value="P:RNA polymerase II preinitiation complex assembly"/>
    <property type="evidence" value="ECO:0007669"/>
    <property type="project" value="UniProtKB-ARBA"/>
</dbReference>
<dbReference type="PROSITE" id="PS00782">
    <property type="entry name" value="TFIIB"/>
    <property type="match status" value="1"/>
</dbReference>